<dbReference type="InterPro" id="IPR036938">
    <property type="entry name" value="PAP2/HPO_sf"/>
</dbReference>
<dbReference type="GO" id="GO:0005886">
    <property type="term" value="C:plasma membrane"/>
    <property type="evidence" value="ECO:0007669"/>
    <property type="project" value="TreeGrafter"/>
</dbReference>
<sequence length="241" mass="28079">MFQRLTFYTFLMLLVPLAAWLTGWYWAGDAHFIPTLDYPLWFITETGSAPYALIPCVLLMLWLMKLAHKRYSWLLIGAVCAGSVIGTQAIKSVAKFGFAEPRPYVVQMMGEQNEQFYELKRPQRAELVSEYYKDSAYPLIVQHRMNETGYSFPSGHTIFAVSWLLVFVGILHGMHGQAVVFAKYFAMVWALLMLISRLRLGMHYPIDLFASTLIAWFFHLVLFIWIVPILENWQFFRLKKE</sequence>
<feature type="transmembrane region" description="Helical" evidence="4">
    <location>
        <begin position="71"/>
        <end position="90"/>
    </location>
</feature>
<feature type="transmembrane region" description="Helical" evidence="4">
    <location>
        <begin position="208"/>
        <end position="230"/>
    </location>
</feature>
<feature type="transmembrane region" description="Helical" evidence="4">
    <location>
        <begin position="178"/>
        <end position="196"/>
    </location>
</feature>
<dbReference type="SMART" id="SM00014">
    <property type="entry name" value="acidPPc"/>
    <property type="match status" value="1"/>
</dbReference>
<gene>
    <name evidence="6" type="ORF">F480_09915</name>
</gene>
<evidence type="ECO:0000259" key="5">
    <source>
        <dbReference type="SMART" id="SM00014"/>
    </source>
</evidence>
<dbReference type="Proteomes" id="UP000078358">
    <property type="component" value="Unassembled WGS sequence"/>
</dbReference>
<evidence type="ECO:0000256" key="2">
    <source>
        <dbReference type="ARBA" id="ARBA00032707"/>
    </source>
</evidence>
<comment type="caution">
    <text evidence="6">The sequence shown here is derived from an EMBL/GenBank/DDBJ whole genome shotgun (WGS) entry which is preliminary data.</text>
</comment>
<evidence type="ECO:0000256" key="4">
    <source>
        <dbReference type="SAM" id="Phobius"/>
    </source>
</evidence>
<evidence type="ECO:0000313" key="7">
    <source>
        <dbReference type="Proteomes" id="UP000078358"/>
    </source>
</evidence>
<dbReference type="EC" id="3.6.1.27" evidence="1"/>
<evidence type="ECO:0000256" key="1">
    <source>
        <dbReference type="ARBA" id="ARBA00012374"/>
    </source>
</evidence>
<dbReference type="AlphaFoldDB" id="A0A179CYN9"/>
<dbReference type="PANTHER" id="PTHR14969">
    <property type="entry name" value="SPHINGOSINE-1-PHOSPHATE PHOSPHOHYDROLASE"/>
    <property type="match status" value="1"/>
</dbReference>
<dbReference type="InterPro" id="IPR000326">
    <property type="entry name" value="PAP2/HPO"/>
</dbReference>
<keyword evidence="4" id="KW-1133">Transmembrane helix</keyword>
<comment type="catalytic activity">
    <reaction evidence="3">
        <text>di-trans,octa-cis-undecaprenyl diphosphate + H2O = di-trans,octa-cis-undecaprenyl phosphate + phosphate + H(+)</text>
        <dbReference type="Rhea" id="RHEA:28094"/>
        <dbReference type="ChEBI" id="CHEBI:15377"/>
        <dbReference type="ChEBI" id="CHEBI:15378"/>
        <dbReference type="ChEBI" id="CHEBI:43474"/>
        <dbReference type="ChEBI" id="CHEBI:58405"/>
        <dbReference type="ChEBI" id="CHEBI:60392"/>
        <dbReference type="EC" id="3.6.1.27"/>
    </reaction>
</comment>
<dbReference type="EMBL" id="JACI01000002">
    <property type="protein sequence ID" value="OAQ14638.1"/>
    <property type="molecule type" value="Genomic_DNA"/>
</dbReference>
<proteinExistence type="predicted"/>
<feature type="transmembrane region" description="Helical" evidence="4">
    <location>
        <begin position="7"/>
        <end position="27"/>
    </location>
</feature>
<dbReference type="Gene3D" id="1.20.144.10">
    <property type="entry name" value="Phosphatidic acid phosphatase type 2/haloperoxidase"/>
    <property type="match status" value="1"/>
</dbReference>
<protein>
    <recommendedName>
        <fullName evidence="1">undecaprenyl-diphosphate phosphatase</fullName>
        <ecNumber evidence="1">3.6.1.27</ecNumber>
    </recommendedName>
    <alternativeName>
        <fullName evidence="2">Undecaprenyl pyrophosphate phosphatase</fullName>
    </alternativeName>
</protein>
<dbReference type="PATRIC" id="fig|1261658.3.peg.1982"/>
<dbReference type="CDD" id="cd01610">
    <property type="entry name" value="PAP2_like"/>
    <property type="match status" value="1"/>
</dbReference>
<reference evidence="6 7" key="1">
    <citation type="submission" date="2014-01" db="EMBL/GenBank/DDBJ databases">
        <authorList>
            <person name="Zuccon D."/>
        </authorList>
    </citation>
    <scope>NUCLEOTIDE SEQUENCE [LARGE SCALE GENOMIC DNA]</scope>
    <source>
        <strain evidence="6 7">Y31</strain>
    </source>
</reference>
<keyword evidence="4" id="KW-0812">Transmembrane</keyword>
<dbReference type="PANTHER" id="PTHR14969:SF54">
    <property type="entry name" value="PHOSPHATIDYLGLYCEROPHOSPHATASE B"/>
    <property type="match status" value="1"/>
</dbReference>
<dbReference type="GO" id="GO:0050380">
    <property type="term" value="F:undecaprenyl-diphosphatase activity"/>
    <property type="evidence" value="ECO:0007669"/>
    <property type="project" value="UniProtKB-EC"/>
</dbReference>
<feature type="transmembrane region" description="Helical" evidence="4">
    <location>
        <begin position="47"/>
        <end position="64"/>
    </location>
</feature>
<dbReference type="Pfam" id="PF01569">
    <property type="entry name" value="PAP2"/>
    <property type="match status" value="1"/>
</dbReference>
<keyword evidence="4" id="KW-0472">Membrane</keyword>
<dbReference type="RefSeq" id="WP_025266928.1">
    <property type="nucleotide sequence ID" value="NZ_JACI01000002.1"/>
</dbReference>
<name>A0A179CYN9_BIBTR</name>
<evidence type="ECO:0000256" key="3">
    <source>
        <dbReference type="ARBA" id="ARBA00047594"/>
    </source>
</evidence>
<feature type="domain" description="Phosphatidic acid phosphatase type 2/haloperoxidase" evidence="5">
    <location>
        <begin position="75"/>
        <end position="223"/>
    </location>
</feature>
<evidence type="ECO:0000313" key="6">
    <source>
        <dbReference type="EMBL" id="OAQ14638.1"/>
    </source>
</evidence>
<accession>A0A179CYN9</accession>
<organism evidence="6 7">
    <name type="scientific">Bibersteinia trehalosi Y31</name>
    <dbReference type="NCBI Taxonomy" id="1261658"/>
    <lineage>
        <taxon>Bacteria</taxon>
        <taxon>Pseudomonadati</taxon>
        <taxon>Pseudomonadota</taxon>
        <taxon>Gammaproteobacteria</taxon>
        <taxon>Pasteurellales</taxon>
        <taxon>Pasteurellaceae</taxon>
        <taxon>Bibersteinia</taxon>
    </lineage>
</organism>
<dbReference type="SUPFAM" id="SSF48317">
    <property type="entry name" value="Acid phosphatase/Vanadium-dependent haloperoxidase"/>
    <property type="match status" value="1"/>
</dbReference>
<feature type="transmembrane region" description="Helical" evidence="4">
    <location>
        <begin position="150"/>
        <end position="171"/>
    </location>
</feature>